<accession>A0A0B0NXM0</accession>
<evidence type="ECO:0000313" key="2">
    <source>
        <dbReference type="Proteomes" id="UP000032142"/>
    </source>
</evidence>
<dbReference type="AlphaFoldDB" id="A0A0B0NXM0"/>
<keyword evidence="2" id="KW-1185">Reference proteome</keyword>
<protein>
    <submittedName>
        <fullName evidence="1">Uncharacterized protein</fullName>
    </submittedName>
</protein>
<sequence>MYVIKLVSCIRIKCKTILVTIYLFSYTICNLIK</sequence>
<name>A0A0B0NXM0_GOSAR</name>
<dbReference type="EMBL" id="KN408148">
    <property type="protein sequence ID" value="KHG17382.1"/>
    <property type="molecule type" value="Genomic_DNA"/>
</dbReference>
<proteinExistence type="predicted"/>
<organism evidence="1 2">
    <name type="scientific">Gossypium arboreum</name>
    <name type="common">Tree cotton</name>
    <name type="synonym">Gossypium nanking</name>
    <dbReference type="NCBI Taxonomy" id="29729"/>
    <lineage>
        <taxon>Eukaryota</taxon>
        <taxon>Viridiplantae</taxon>
        <taxon>Streptophyta</taxon>
        <taxon>Embryophyta</taxon>
        <taxon>Tracheophyta</taxon>
        <taxon>Spermatophyta</taxon>
        <taxon>Magnoliopsida</taxon>
        <taxon>eudicotyledons</taxon>
        <taxon>Gunneridae</taxon>
        <taxon>Pentapetalae</taxon>
        <taxon>rosids</taxon>
        <taxon>malvids</taxon>
        <taxon>Malvales</taxon>
        <taxon>Malvaceae</taxon>
        <taxon>Malvoideae</taxon>
        <taxon>Gossypium</taxon>
    </lineage>
</organism>
<evidence type="ECO:0000313" key="1">
    <source>
        <dbReference type="EMBL" id="KHG17382.1"/>
    </source>
</evidence>
<gene>
    <name evidence="1" type="ORF">F383_22886</name>
</gene>
<dbReference type="Proteomes" id="UP000032142">
    <property type="component" value="Unassembled WGS sequence"/>
</dbReference>
<reference evidence="2" key="1">
    <citation type="submission" date="2014-09" db="EMBL/GenBank/DDBJ databases">
        <authorList>
            <person name="Mudge J."/>
            <person name="Ramaraj T."/>
            <person name="Lindquist I.E."/>
            <person name="Bharti A.K."/>
            <person name="Sundararajan A."/>
            <person name="Cameron C.T."/>
            <person name="Woodward J.E."/>
            <person name="May G.D."/>
            <person name="Brubaker C."/>
            <person name="Broadhvest J."/>
            <person name="Wilkins T.A."/>
        </authorList>
    </citation>
    <scope>NUCLEOTIDE SEQUENCE</scope>
    <source>
        <strain evidence="2">cv. AKA8401</strain>
    </source>
</reference>